<dbReference type="STRING" id="1287681.M7SG21"/>
<dbReference type="GO" id="GO:0004806">
    <property type="term" value="F:triacylglycerol lipase activity"/>
    <property type="evidence" value="ECO:0007669"/>
    <property type="project" value="TreeGrafter"/>
</dbReference>
<dbReference type="PANTHER" id="PTHR44169:SF6">
    <property type="entry name" value="NADPH-DEPENDENT 1-ACYLDIHYDROXYACETONE PHOSPHATE REDUCTASE"/>
    <property type="match status" value="1"/>
</dbReference>
<organism evidence="5 6">
    <name type="scientific">Eutypa lata (strain UCR-EL1)</name>
    <name type="common">Grapevine dieback disease fungus</name>
    <name type="synonym">Eutypa armeniacae</name>
    <dbReference type="NCBI Taxonomy" id="1287681"/>
    <lineage>
        <taxon>Eukaryota</taxon>
        <taxon>Fungi</taxon>
        <taxon>Dikarya</taxon>
        <taxon>Ascomycota</taxon>
        <taxon>Pezizomycotina</taxon>
        <taxon>Sordariomycetes</taxon>
        <taxon>Xylariomycetidae</taxon>
        <taxon>Xylariales</taxon>
        <taxon>Diatrypaceae</taxon>
        <taxon>Eutypa</taxon>
    </lineage>
</organism>
<dbReference type="InterPro" id="IPR020904">
    <property type="entry name" value="Sc_DH/Rdtase_CS"/>
</dbReference>
<reference evidence="6" key="1">
    <citation type="journal article" date="2013" name="Genome Announc.">
        <title>Draft genome sequence of the grapevine dieback fungus Eutypa lata UCR-EL1.</title>
        <authorList>
            <person name="Blanco-Ulate B."/>
            <person name="Rolshausen P.E."/>
            <person name="Cantu D."/>
        </authorList>
    </citation>
    <scope>NUCLEOTIDE SEQUENCE [LARGE SCALE GENOMIC DNA]</scope>
    <source>
        <strain evidence="6">UCR-EL1</strain>
    </source>
</reference>
<dbReference type="HOGENOM" id="CLU_1468160_0_0_1"/>
<sequence>MSDLVSLPNVTLLELDVTSPTSISAAAERVKVDGGGLKILVNNAGFGYTNPYLDTDVEICKDMFEVNVWGPVRVTQAFIGLLVEAQGTVVMIGSTAEMMGIPYQSAYCGSKAAMHLMSESLQAEIAPLGVKLLHVSTSFVATSWFANVPEFELPPGSYYQPVRKWVERAARGGQDFNVTMPASV</sequence>
<dbReference type="GO" id="GO:0019433">
    <property type="term" value="P:triglyceride catabolic process"/>
    <property type="evidence" value="ECO:0007669"/>
    <property type="project" value="TreeGrafter"/>
</dbReference>
<dbReference type="InterPro" id="IPR036291">
    <property type="entry name" value="NAD(P)-bd_dom_sf"/>
</dbReference>
<dbReference type="Gene3D" id="3.40.50.720">
    <property type="entry name" value="NAD(P)-binding Rossmann-like Domain"/>
    <property type="match status" value="1"/>
</dbReference>
<dbReference type="OrthoDB" id="2102561at2759"/>
<keyword evidence="2" id="KW-0521">NADP</keyword>
<dbReference type="PANTHER" id="PTHR44169">
    <property type="entry name" value="NADPH-DEPENDENT 1-ACYLDIHYDROXYACETONE PHOSPHATE REDUCTASE"/>
    <property type="match status" value="1"/>
</dbReference>
<dbReference type="GO" id="GO:0006654">
    <property type="term" value="P:phosphatidic acid biosynthetic process"/>
    <property type="evidence" value="ECO:0007669"/>
    <property type="project" value="TreeGrafter"/>
</dbReference>
<protein>
    <submittedName>
        <fullName evidence="5">Putative short-chain dehydrogenase reductase family protein</fullName>
    </submittedName>
</protein>
<dbReference type="Pfam" id="PF00106">
    <property type="entry name" value="adh_short"/>
    <property type="match status" value="1"/>
</dbReference>
<dbReference type="eggNOG" id="KOG1209">
    <property type="taxonomic scope" value="Eukaryota"/>
</dbReference>
<dbReference type="SUPFAM" id="SSF51735">
    <property type="entry name" value="NAD(P)-binding Rossmann-fold domains"/>
    <property type="match status" value="1"/>
</dbReference>
<accession>M7SG21</accession>
<keyword evidence="3" id="KW-0560">Oxidoreductase</keyword>
<dbReference type="InterPro" id="IPR002347">
    <property type="entry name" value="SDR_fam"/>
</dbReference>
<evidence type="ECO:0000256" key="1">
    <source>
        <dbReference type="ARBA" id="ARBA00006484"/>
    </source>
</evidence>
<dbReference type="PROSITE" id="PS00061">
    <property type="entry name" value="ADH_SHORT"/>
    <property type="match status" value="1"/>
</dbReference>
<evidence type="ECO:0000256" key="2">
    <source>
        <dbReference type="ARBA" id="ARBA00022857"/>
    </source>
</evidence>
<dbReference type="PRINTS" id="PR00081">
    <property type="entry name" value="GDHRDH"/>
</dbReference>
<proteinExistence type="inferred from homology"/>
<gene>
    <name evidence="5" type="ORF">UCREL1_9885</name>
</gene>
<dbReference type="KEGG" id="ela:UCREL1_9885"/>
<evidence type="ECO:0000256" key="4">
    <source>
        <dbReference type="RuleBase" id="RU000363"/>
    </source>
</evidence>
<keyword evidence="6" id="KW-1185">Reference proteome</keyword>
<evidence type="ECO:0000256" key="3">
    <source>
        <dbReference type="ARBA" id="ARBA00023002"/>
    </source>
</evidence>
<dbReference type="EMBL" id="KB707260">
    <property type="protein sequence ID" value="EMR63183.1"/>
    <property type="molecule type" value="Genomic_DNA"/>
</dbReference>
<dbReference type="GO" id="GO:0000140">
    <property type="term" value="F:acylglycerone-phosphate reductase (NADP+) activity"/>
    <property type="evidence" value="ECO:0007669"/>
    <property type="project" value="TreeGrafter"/>
</dbReference>
<comment type="similarity">
    <text evidence="1 4">Belongs to the short-chain dehydrogenases/reductases (SDR) family.</text>
</comment>
<evidence type="ECO:0000313" key="5">
    <source>
        <dbReference type="EMBL" id="EMR63183.1"/>
    </source>
</evidence>
<dbReference type="Proteomes" id="UP000012174">
    <property type="component" value="Unassembled WGS sequence"/>
</dbReference>
<dbReference type="GO" id="GO:0005811">
    <property type="term" value="C:lipid droplet"/>
    <property type="evidence" value="ECO:0007669"/>
    <property type="project" value="TreeGrafter"/>
</dbReference>
<dbReference type="PRINTS" id="PR00080">
    <property type="entry name" value="SDRFAMILY"/>
</dbReference>
<dbReference type="GO" id="GO:0005783">
    <property type="term" value="C:endoplasmic reticulum"/>
    <property type="evidence" value="ECO:0007669"/>
    <property type="project" value="TreeGrafter"/>
</dbReference>
<dbReference type="AlphaFoldDB" id="M7SG21"/>
<evidence type="ECO:0000313" key="6">
    <source>
        <dbReference type="Proteomes" id="UP000012174"/>
    </source>
</evidence>
<name>M7SG21_EUTLA</name>
<dbReference type="OMA" id="EVNVWGP"/>